<dbReference type="EMBL" id="CP000637">
    <property type="protein sequence ID" value="ACM39581.1"/>
    <property type="molecule type" value="Genomic_DNA"/>
</dbReference>
<gene>
    <name evidence="1" type="ordered locus">Avi_8076</name>
</gene>
<evidence type="ECO:0000313" key="1">
    <source>
        <dbReference type="EMBL" id="ACM39581.1"/>
    </source>
</evidence>
<organism evidence="1 2">
    <name type="scientific">Allorhizobium ampelinum (strain ATCC BAA-846 / DSM 112012 / S4)</name>
    <name type="common">Agrobacterium vitis (strain S4)</name>
    <dbReference type="NCBI Taxonomy" id="311402"/>
    <lineage>
        <taxon>Bacteria</taxon>
        <taxon>Pseudomonadati</taxon>
        <taxon>Pseudomonadota</taxon>
        <taxon>Alphaproteobacteria</taxon>
        <taxon>Hyphomicrobiales</taxon>
        <taxon>Rhizobiaceae</taxon>
        <taxon>Rhizobium/Agrobacterium group</taxon>
        <taxon>Allorhizobium</taxon>
        <taxon>Allorhizobium ampelinum</taxon>
    </lineage>
</organism>
<dbReference type="KEGG" id="avi:Avi_8076"/>
<dbReference type="Proteomes" id="UP000001596">
    <property type="component" value="Plasmid pTiS4"/>
</dbReference>
<protein>
    <submittedName>
        <fullName evidence="1">Uncharacterized protein</fullName>
    </submittedName>
</protein>
<sequence>MASWSGPGSPSINPLTGSASKLRPLRLRLRGDRDRFRTLTGASSGNGPLQRWSPQMNTNLSLAQNHAFQLSRTLMVPVTLFRTGDEFGVLPSDELDDEDDLEIVHEYVPGGSH</sequence>
<reference evidence="1 2" key="1">
    <citation type="journal article" date="2009" name="J. Bacteriol.">
        <title>Genome sequences of three Agrobacterium biovars help elucidate the evolution of multichromosome genomes in bacteria.</title>
        <authorList>
            <person name="Slater S.C."/>
            <person name="Goldman B.S."/>
            <person name="Goodner B."/>
            <person name="Setubal J.C."/>
            <person name="Farrand S.K."/>
            <person name="Nester E.W."/>
            <person name="Burr T.J."/>
            <person name="Banta L."/>
            <person name="Dickerman A.W."/>
            <person name="Paulsen I."/>
            <person name="Otten L."/>
            <person name="Suen G."/>
            <person name="Welch R."/>
            <person name="Almeida N.F."/>
            <person name="Arnold F."/>
            <person name="Burton O.T."/>
            <person name="Du Z."/>
            <person name="Ewing A."/>
            <person name="Godsy E."/>
            <person name="Heisel S."/>
            <person name="Houmiel K.L."/>
            <person name="Jhaveri J."/>
            <person name="Lu J."/>
            <person name="Miller N.M."/>
            <person name="Norton S."/>
            <person name="Chen Q."/>
            <person name="Phoolcharoen W."/>
            <person name="Ohlin V."/>
            <person name="Ondrusek D."/>
            <person name="Pride N."/>
            <person name="Stricklin S.L."/>
            <person name="Sun J."/>
            <person name="Wheeler C."/>
            <person name="Wilson L."/>
            <person name="Zhu H."/>
            <person name="Wood D.W."/>
        </authorList>
    </citation>
    <scope>NUCLEOTIDE SEQUENCE [LARGE SCALE GENOMIC DNA]</scope>
    <source>
        <strain evidence="2">S4 / ATCC BAA-846</strain>
        <plasmid evidence="1 2">pTiS4</plasmid>
    </source>
</reference>
<dbReference type="AlphaFoldDB" id="B9K4D1"/>
<accession>B9K4D1</accession>
<proteinExistence type="predicted"/>
<dbReference type="HOGENOM" id="CLU_2128175_0_0_5"/>
<evidence type="ECO:0000313" key="2">
    <source>
        <dbReference type="Proteomes" id="UP000001596"/>
    </source>
</evidence>
<name>B9K4D1_ALLAM</name>
<keyword evidence="1" id="KW-0614">Plasmid</keyword>
<keyword evidence="2" id="KW-1185">Reference proteome</keyword>
<geneLocation type="plasmid" evidence="1 2">
    <name>pTiS4</name>
</geneLocation>